<dbReference type="SUPFAM" id="SSF55729">
    <property type="entry name" value="Acyl-CoA N-acyltransferases (Nat)"/>
    <property type="match status" value="1"/>
</dbReference>
<gene>
    <name evidence="2" type="ORF">A1QS_15455</name>
</gene>
<evidence type="ECO:0000313" key="2">
    <source>
        <dbReference type="EMBL" id="OEE38884.1"/>
    </source>
</evidence>
<name>A0A853R713_9VIBR</name>
<comment type="caution">
    <text evidence="2">The sequence shown here is derived from an EMBL/GenBank/DDBJ whole genome shotgun (WGS) entry which is preliminary data.</text>
</comment>
<dbReference type="InterPro" id="IPR016181">
    <property type="entry name" value="Acyl_CoA_acyltransferase"/>
</dbReference>
<evidence type="ECO:0000313" key="3">
    <source>
        <dbReference type="Proteomes" id="UP000094808"/>
    </source>
</evidence>
<dbReference type="Proteomes" id="UP000094808">
    <property type="component" value="Unassembled WGS sequence"/>
</dbReference>
<organism evidence="2 3">
    <name type="scientific">Vibrio ordalii FS-238</name>
    <dbReference type="NCBI Taxonomy" id="617133"/>
    <lineage>
        <taxon>Bacteria</taxon>
        <taxon>Pseudomonadati</taxon>
        <taxon>Pseudomonadota</taxon>
        <taxon>Gammaproteobacteria</taxon>
        <taxon>Vibrionales</taxon>
        <taxon>Vibrionaceae</taxon>
        <taxon>Vibrio</taxon>
    </lineage>
</organism>
<dbReference type="PROSITE" id="PS51186">
    <property type="entry name" value="GNAT"/>
    <property type="match status" value="1"/>
</dbReference>
<dbReference type="AlphaFoldDB" id="A0A853R713"/>
<dbReference type="Gene3D" id="3.40.630.30">
    <property type="match status" value="1"/>
</dbReference>
<dbReference type="RefSeq" id="WP_017045765.1">
    <property type="nucleotide sequence ID" value="NZ_AJYS02000107.1"/>
</dbReference>
<protein>
    <submittedName>
        <fullName evidence="2">GNAT family N-acetyltransferase</fullName>
    </submittedName>
</protein>
<reference evidence="2 3" key="1">
    <citation type="journal article" date="2012" name="Science">
        <title>Ecological populations of bacteria act as socially cohesive units of antibiotic production and resistance.</title>
        <authorList>
            <person name="Cordero O.X."/>
            <person name="Wildschutte H."/>
            <person name="Kirkup B."/>
            <person name="Proehl S."/>
            <person name="Ngo L."/>
            <person name="Hussain F."/>
            <person name="Le Roux F."/>
            <person name="Mincer T."/>
            <person name="Polz M.F."/>
        </authorList>
    </citation>
    <scope>NUCLEOTIDE SEQUENCE [LARGE SCALE GENOMIC DNA]</scope>
    <source>
        <strain evidence="2 3">FS-238</strain>
    </source>
</reference>
<dbReference type="GO" id="GO:0016747">
    <property type="term" value="F:acyltransferase activity, transferring groups other than amino-acyl groups"/>
    <property type="evidence" value="ECO:0007669"/>
    <property type="project" value="InterPro"/>
</dbReference>
<feature type="domain" description="N-acetyltransferase" evidence="1">
    <location>
        <begin position="1"/>
        <end position="141"/>
    </location>
</feature>
<evidence type="ECO:0000259" key="1">
    <source>
        <dbReference type="PROSITE" id="PS51186"/>
    </source>
</evidence>
<accession>A0A853R713</accession>
<dbReference type="Pfam" id="PF00583">
    <property type="entry name" value="Acetyltransf_1"/>
    <property type="match status" value="1"/>
</dbReference>
<dbReference type="EMBL" id="AJYS02000107">
    <property type="protein sequence ID" value="OEE38884.1"/>
    <property type="molecule type" value="Genomic_DNA"/>
</dbReference>
<dbReference type="CDD" id="cd04301">
    <property type="entry name" value="NAT_SF"/>
    <property type="match status" value="1"/>
</dbReference>
<dbReference type="InterPro" id="IPR000182">
    <property type="entry name" value="GNAT_dom"/>
</dbReference>
<keyword evidence="3" id="KW-1185">Reference proteome</keyword>
<proteinExistence type="predicted"/>
<sequence length="141" mass="16198">MEIIIFQSHHLNAVKKLYLESRLATFTWLDTVEFDLSDFERDTEGESIWVAIESNKVVGFVSIWVPENFIHHLFVSPRNLRGGVGLKLLDLAKQRYPSLSLKCLTQNGNATEFYLSQGFTITETVDNGAESYHLMKWKSQT</sequence>